<name>A0A3S0ZYQ8_ELYCH</name>
<dbReference type="EMBL" id="RQTK01000142">
    <property type="protein sequence ID" value="RUS86340.1"/>
    <property type="molecule type" value="Genomic_DNA"/>
</dbReference>
<protein>
    <recommendedName>
        <fullName evidence="1">Endonuclease/exonuclease/phosphatase domain-containing protein</fullName>
    </recommendedName>
</protein>
<feature type="domain" description="Endonuclease/exonuclease/phosphatase" evidence="1">
    <location>
        <begin position="79"/>
        <end position="192"/>
    </location>
</feature>
<dbReference type="InterPro" id="IPR005135">
    <property type="entry name" value="Endo/exonuclease/phosphatase"/>
</dbReference>
<accession>A0A3S0ZYQ8</accession>
<dbReference type="Gene3D" id="3.60.10.10">
    <property type="entry name" value="Endonuclease/exonuclease/phosphatase"/>
    <property type="match status" value="1"/>
</dbReference>
<evidence type="ECO:0000313" key="2">
    <source>
        <dbReference type="EMBL" id="RUS86340.1"/>
    </source>
</evidence>
<keyword evidence="3" id="KW-1185">Reference proteome</keyword>
<organism evidence="2 3">
    <name type="scientific">Elysia chlorotica</name>
    <name type="common">Eastern emerald elysia</name>
    <name type="synonym">Sea slug</name>
    <dbReference type="NCBI Taxonomy" id="188477"/>
    <lineage>
        <taxon>Eukaryota</taxon>
        <taxon>Metazoa</taxon>
        <taxon>Spiralia</taxon>
        <taxon>Lophotrochozoa</taxon>
        <taxon>Mollusca</taxon>
        <taxon>Gastropoda</taxon>
        <taxon>Heterobranchia</taxon>
        <taxon>Euthyneura</taxon>
        <taxon>Panpulmonata</taxon>
        <taxon>Sacoglossa</taxon>
        <taxon>Placobranchoidea</taxon>
        <taxon>Plakobranchidae</taxon>
        <taxon>Elysia</taxon>
    </lineage>
</organism>
<dbReference type="GO" id="GO:0003824">
    <property type="term" value="F:catalytic activity"/>
    <property type="evidence" value="ECO:0007669"/>
    <property type="project" value="InterPro"/>
</dbReference>
<evidence type="ECO:0000259" key="1">
    <source>
        <dbReference type="Pfam" id="PF14529"/>
    </source>
</evidence>
<proteinExistence type="predicted"/>
<dbReference type="Proteomes" id="UP000271974">
    <property type="component" value="Unassembled WGS sequence"/>
</dbReference>
<dbReference type="OrthoDB" id="415822at2759"/>
<reference evidence="2 3" key="1">
    <citation type="submission" date="2019-01" db="EMBL/GenBank/DDBJ databases">
        <title>A draft genome assembly of the solar-powered sea slug Elysia chlorotica.</title>
        <authorList>
            <person name="Cai H."/>
            <person name="Li Q."/>
            <person name="Fang X."/>
            <person name="Li J."/>
            <person name="Curtis N.E."/>
            <person name="Altenburger A."/>
            <person name="Shibata T."/>
            <person name="Feng M."/>
            <person name="Maeda T."/>
            <person name="Schwartz J.A."/>
            <person name="Shigenobu S."/>
            <person name="Lundholm N."/>
            <person name="Nishiyama T."/>
            <person name="Yang H."/>
            <person name="Hasebe M."/>
            <person name="Li S."/>
            <person name="Pierce S.K."/>
            <person name="Wang J."/>
        </authorList>
    </citation>
    <scope>NUCLEOTIDE SEQUENCE [LARGE SCALE GENOMIC DNA]</scope>
    <source>
        <strain evidence="2">EC2010</strain>
        <tissue evidence="2">Whole organism of an adult</tissue>
    </source>
</reference>
<dbReference type="AlphaFoldDB" id="A0A3S0ZYQ8"/>
<dbReference type="STRING" id="188477.A0A3S0ZYQ8"/>
<evidence type="ECO:0000313" key="3">
    <source>
        <dbReference type="Proteomes" id="UP000271974"/>
    </source>
</evidence>
<dbReference type="SUPFAM" id="SSF56219">
    <property type="entry name" value="DNase I-like"/>
    <property type="match status" value="1"/>
</dbReference>
<dbReference type="Pfam" id="PF14529">
    <property type="entry name" value="Exo_endo_phos_2"/>
    <property type="match status" value="1"/>
</dbReference>
<comment type="caution">
    <text evidence="2">The sequence shown here is derived from an EMBL/GenBank/DDBJ whole genome shotgun (WGS) entry which is preliminary data.</text>
</comment>
<gene>
    <name evidence="2" type="ORF">EGW08_005925</name>
</gene>
<dbReference type="InterPro" id="IPR036691">
    <property type="entry name" value="Endo/exonu/phosph_ase_sf"/>
</dbReference>
<sequence>MLERLTYDFDILMLQETKSDRVSFQGYTAYNNPCSATHHEQTILIKEGIDHVCLDMEKWNREDREVQAISLAIRGKEWTIINVYIGNNSASTPTDWEFLNELAELGEHVLVAGDFNAKSSTWGNMGENAQGQALDAFLVENNLTLINTSAMTRLAQRDGEEDSNIDLAVIKMRDADQQKWQDLHSYGSEHLPCVVMIKKEGKDVKRKDRQPKPFQYSRSKETVLDRIRTAAWVPKSKKPDINQPAYWNEELDDLWLQKRKATRAWQIARKATPNLAETIQEKKNLMTTATQKFKETAASLKHEKWLSFAKEVSTEKALSGFWNLHKRMNKRNSETTSKNIKDDDDNILKTDEEKGQAFLARYIQQTHQGNLEKRKEIKDIINLAVPEETSEDLITYNY</sequence>